<dbReference type="RefSeq" id="WP_278476788.1">
    <property type="nucleotide sequence ID" value="NZ_JABZRE010000001.1"/>
</dbReference>
<gene>
    <name evidence="1" type="ORF">HXM94_00770</name>
</gene>
<dbReference type="Proteomes" id="UP000758611">
    <property type="component" value="Unassembled WGS sequence"/>
</dbReference>
<comment type="caution">
    <text evidence="1">The sequence shown here is derived from an EMBL/GenBank/DDBJ whole genome shotgun (WGS) entry which is preliminary data.</text>
</comment>
<protein>
    <submittedName>
        <fullName evidence="1">Uncharacterized protein</fullName>
    </submittedName>
</protein>
<dbReference type="AlphaFoldDB" id="A0A930H325"/>
<accession>A0A930H325</accession>
<evidence type="ECO:0000313" key="2">
    <source>
        <dbReference type="Proteomes" id="UP000758611"/>
    </source>
</evidence>
<reference evidence="1" key="1">
    <citation type="submission" date="2020-04" db="EMBL/GenBank/DDBJ databases">
        <title>Deep metagenomics examines the oral microbiome during advanced dental caries in children, revealing novel taxa and co-occurrences with host molecules.</title>
        <authorList>
            <person name="Baker J.L."/>
            <person name="Morton J.T."/>
            <person name="Dinis M."/>
            <person name="Alvarez R."/>
            <person name="Tran N.C."/>
            <person name="Knight R."/>
            <person name="Edlund A."/>
        </authorList>
    </citation>
    <scope>NUCLEOTIDE SEQUENCE</scope>
    <source>
        <strain evidence="1">JCVI_23_bin.11</strain>
    </source>
</reference>
<proteinExistence type="predicted"/>
<organism evidence="1 2">
    <name type="scientific">Parvimonas micra</name>
    <dbReference type="NCBI Taxonomy" id="33033"/>
    <lineage>
        <taxon>Bacteria</taxon>
        <taxon>Bacillati</taxon>
        <taxon>Bacillota</taxon>
        <taxon>Tissierellia</taxon>
        <taxon>Tissierellales</taxon>
        <taxon>Peptoniphilaceae</taxon>
        <taxon>Parvimonas</taxon>
    </lineage>
</organism>
<name>A0A930H325_9FIRM</name>
<dbReference type="EMBL" id="JABZRE010000001">
    <property type="protein sequence ID" value="MBF1306307.1"/>
    <property type="molecule type" value="Genomic_DNA"/>
</dbReference>
<sequence>MKTNKNNLEGINFQNDFNKVIELSKQDSFINSVKDLIIDFYDNSDLKKGIFWNRFTGELFLKKSKDFDLYSNFPIISYQDHSLINSARLLNLYEVSEGGLLTIEKIQNNPEKFVKVLKRKIQTKLSRDFKEYFEYKSNPTKIANALPKYFESQWSKGFGYPLDLMDDEHLNTVFWVYVSPLNGLKSSSFFNAYNRQLLSINVVGNTKMEVSNLLFDDDLKLKEIHLPYKNLIFEKLFEFYNAINSSDFKELILNYFEKNFKLLPKEIQESICSKELNAINLTNQYLINLKESLFVSYRETKEIKDKSFEPIEFAKSLDDNILKKVEEIILNFFKENQLKPANYTHTRISDSILELLKKNGIEMTQCFENYWELHHQLQKSSKIIYSPFNSNLDLIKTSQYDPRLIKKIEEELKNSCSTTTKQIKEDVETILKMKTLNLHEEIVNHLRFVLSMPISF</sequence>
<evidence type="ECO:0000313" key="1">
    <source>
        <dbReference type="EMBL" id="MBF1306307.1"/>
    </source>
</evidence>